<sequence length="1605" mass="190169">MFINQIDELFDNILNKFFDFLIKKDSFNKFNKDSNFVKYQGEILITIKDFINTLDKAYILKIVKKENYLDDIFNIIKRYCAFYIYLGIAYYYKQGRDLFITNIIETSKNQKDTKIQIQNFFNSDNNSKIINFFIDIQNIKSLIEFKTMDKIKIILLNNPIKFNTTIKLFNELGEDYIINNFLIKDNFHNILKTIIFRQIYLKEEKIEINKLLNEVDKDLAEYKYIEIIVANINKIVDFNIIQKFLTIKQLKSGLAEEIYNYLEEMQTVDDIIIKENQDFINYLFSNKILIPITEEFIRYHKDSEKYDVESDNKNRDDTKIKYIVNKMNNIRNYYSPITEKNQKLKLEIDKYFYRNLDPRMAILYNDNEEIKIIQKLLFSENASDFDLLIDLENIRKYAYVNFKNVSRDYIKLRTPVAIEAIRYTNLKKKNTELLETRIGHNNIDLNVVGVAFNPTRLNISKNKNMTRRLDCYTKGNLINVTDITKKDNGFLSFIKVMESTVNKNNKNNKNLYYWMFNNLKDIPKLNKYIDYNKHESEKNFKIMLSEIYQIWINLVKDKFEKYISKKKSINVWELEYLFNIYKKKYFNFNLTKDIKNSLINSTLINKLIELPITEDETDNIIPGKRDVIIELPKLNIKIDKKNIIVISQTKHVEEIENNINIGNAVCNHYIKWGKINKSGKTDKEDLNQIVFEFVKQYVKVNERGDYICKSCNEVLAIHKFVYEGTYNKEQDQFMTTSLAVTQKLHELPKYMGLNRTITNIGKNLEKIAYMADITYYLGNDLAMKLHRKTVTKDTIDLILLHTSYLKNQLKDRITQAGVKYNINKDYTNLFFFELKDEIFLTSSTDTDYYKIIKYNNVISYLILIIITELNSGQILNLRDDKRCNYFLYSKIGQSLFKDLYLRVNQTEKILVNNIPLLAYCIFYFSCLLTNNRIWLWATKEDNKDNFNINIQKTIIHTVIDLINTIIEANLEKEKNYLYEILATRFTIKIKHVFSDTNLLSRINDKINKKVSITQDNKISFISKKSIYLPLNISGEFITGPNKKYCEISTKVLNKVKFKPDANKMDLLTNCDDGQFHQWIFSGGNLVCKLCKKEYYDILKDTKTTTESDTNINYFDKIKLTYTKKLTKRYCLTGTTHQIDPATGICKICKINPETYNYTNKELKQLEDYFKNKEIKDANDNFKSIHEKELLLKKTKEINNKILSKFDSRFEANIVNNYSSNKLENYIIDFIERIIKILGVKIKIKNKTTYLKDTLYILDHDYLGNDLKQNINILTSDNLIQTIQNHHAFNRDVLYYKDKAHKVYVYYDIVTLQYLGYSEDNKNIKKNKNNASIKIEYSIKDMLLILGLENMYTSLYHLDSSLINNFTPDNNKIINNLIRTRVINLKQIIARVQSIINSIRNHGKVNRFYNVEEKDIVNEFITKLKNFNLKDENQSNSVFKHSKYILSLVNVKPIYGNINLVYNNQYLDNNILNTSINADTKLIYFLVMNLNRLLDYNTLPAIESELAYLIIRIIEYSFKIYYKEHNYFEIRKFDYLLLSDIPYINETVRLDGFYQELVTSQEIDDEKVKEQNYDAQEAFDSLDIDDYDQDDDIDGNMEALDGDIDT</sequence>
<evidence type="ECO:0000313" key="1">
    <source>
        <dbReference type="EMBL" id="QHT13407.1"/>
    </source>
</evidence>
<protein>
    <submittedName>
        <fullName evidence="1">Uncharacterized protein</fullName>
    </submittedName>
</protein>
<organism evidence="1">
    <name type="scientific">viral metagenome</name>
    <dbReference type="NCBI Taxonomy" id="1070528"/>
    <lineage>
        <taxon>unclassified sequences</taxon>
        <taxon>metagenomes</taxon>
        <taxon>organismal metagenomes</taxon>
    </lineage>
</organism>
<proteinExistence type="predicted"/>
<reference evidence="1" key="1">
    <citation type="journal article" date="2020" name="Nature">
        <title>Giant virus diversity and host interactions through global metagenomics.</title>
        <authorList>
            <person name="Schulz F."/>
            <person name="Roux S."/>
            <person name="Paez-Espino D."/>
            <person name="Jungbluth S."/>
            <person name="Walsh D.A."/>
            <person name="Denef V.J."/>
            <person name="McMahon K.D."/>
            <person name="Konstantinidis K.T."/>
            <person name="Eloe-Fadrosh E.A."/>
            <person name="Kyrpides N.C."/>
            <person name="Woyke T."/>
        </authorList>
    </citation>
    <scope>NUCLEOTIDE SEQUENCE</scope>
    <source>
        <strain evidence="1">GVMAG-M-3300023174-131</strain>
    </source>
</reference>
<accession>A0A6C0DA89</accession>
<dbReference type="EMBL" id="MN739567">
    <property type="protein sequence ID" value="QHT13407.1"/>
    <property type="molecule type" value="Genomic_DNA"/>
</dbReference>
<name>A0A6C0DA89_9ZZZZ</name>